<dbReference type="SMR" id="A0A1S4C7U5"/>
<evidence type="ECO:0000313" key="9">
    <source>
        <dbReference type="RefSeq" id="XP_016497218.1"/>
    </source>
</evidence>
<evidence type="ECO:0000256" key="1">
    <source>
        <dbReference type="ARBA" id="ARBA00004123"/>
    </source>
</evidence>
<dbReference type="PANTHER" id="PTHR31429:SF115">
    <property type="entry name" value="WRKY TRANSCRIPTION FACTOR 72 ISOFORM X1-RELATED"/>
    <property type="match status" value="1"/>
</dbReference>
<protein>
    <submittedName>
        <fullName evidence="9">Probable WRKY transcription factor 72 isoform X1</fullName>
    </submittedName>
</protein>
<name>A0A1S4C7U5_TOBAC</name>
<reference evidence="8" key="1">
    <citation type="journal article" date="2014" name="Nat. Commun.">
        <title>The tobacco genome sequence and its comparison with those of tomato and potato.</title>
        <authorList>
            <person name="Sierro N."/>
            <person name="Battey J.N."/>
            <person name="Ouadi S."/>
            <person name="Bakaher N."/>
            <person name="Bovet L."/>
            <person name="Willig A."/>
            <person name="Goepfert S."/>
            <person name="Peitsch M.C."/>
            <person name="Ivanov N.V."/>
        </authorList>
    </citation>
    <scope>NUCLEOTIDE SEQUENCE [LARGE SCALE GENOMIC DNA]</scope>
</reference>
<organism evidence="8 9">
    <name type="scientific">Nicotiana tabacum</name>
    <name type="common">Common tobacco</name>
    <dbReference type="NCBI Taxonomy" id="4097"/>
    <lineage>
        <taxon>Eukaryota</taxon>
        <taxon>Viridiplantae</taxon>
        <taxon>Streptophyta</taxon>
        <taxon>Embryophyta</taxon>
        <taxon>Tracheophyta</taxon>
        <taxon>Spermatophyta</taxon>
        <taxon>Magnoliopsida</taxon>
        <taxon>eudicotyledons</taxon>
        <taxon>Gunneridae</taxon>
        <taxon>Pentapetalae</taxon>
        <taxon>asterids</taxon>
        <taxon>lamiids</taxon>
        <taxon>Solanales</taxon>
        <taxon>Solanaceae</taxon>
        <taxon>Nicotianoideae</taxon>
        <taxon>Nicotianeae</taxon>
        <taxon>Nicotiana</taxon>
    </lineage>
</organism>
<gene>
    <name evidence="9" type="primary">LOC107816058</name>
</gene>
<comment type="similarity">
    <text evidence="7">Belongs to the WRKY group II-b family.</text>
</comment>
<accession>A0A1S4C7U5</accession>
<keyword evidence="3" id="KW-0175">Coiled coil</keyword>
<dbReference type="GO" id="GO:0043565">
    <property type="term" value="F:sequence-specific DNA binding"/>
    <property type="evidence" value="ECO:0007669"/>
    <property type="project" value="InterPro"/>
</dbReference>
<keyword evidence="6" id="KW-0539">Nucleus</keyword>
<evidence type="ECO:0000313" key="8">
    <source>
        <dbReference type="Proteomes" id="UP000790787"/>
    </source>
</evidence>
<keyword evidence="5" id="KW-0804">Transcription</keyword>
<dbReference type="InterPro" id="IPR044810">
    <property type="entry name" value="WRKY_plant"/>
</dbReference>
<dbReference type="PaxDb" id="4097-A0A1S4C7U5"/>
<reference evidence="9" key="2">
    <citation type="submission" date="2025-08" db="UniProtKB">
        <authorList>
            <consortium name="RefSeq"/>
        </authorList>
    </citation>
    <scope>IDENTIFICATION</scope>
</reference>
<keyword evidence="4" id="KW-0238">DNA-binding</keyword>
<dbReference type="PROSITE" id="PS50811">
    <property type="entry name" value="WRKY"/>
    <property type="match status" value="1"/>
</dbReference>
<dbReference type="GO" id="GO:0003700">
    <property type="term" value="F:DNA-binding transcription factor activity"/>
    <property type="evidence" value="ECO:0007669"/>
    <property type="project" value="InterPro"/>
</dbReference>
<dbReference type="SUPFAM" id="SSF118290">
    <property type="entry name" value="WRKY DNA-binding domain"/>
    <property type="match status" value="1"/>
</dbReference>
<dbReference type="KEGG" id="nta:107816058"/>
<evidence type="ECO:0000256" key="5">
    <source>
        <dbReference type="ARBA" id="ARBA00023163"/>
    </source>
</evidence>
<dbReference type="SMART" id="SM00774">
    <property type="entry name" value="WRKY"/>
    <property type="match status" value="1"/>
</dbReference>
<dbReference type="AlphaFoldDB" id="A0A1S4C7U5"/>
<dbReference type="OMA" id="MVQHEDW"/>
<dbReference type="FunFam" id="2.20.25.80:FF:000002">
    <property type="entry name" value="probable WRKY transcription factor 31"/>
    <property type="match status" value="1"/>
</dbReference>
<dbReference type="InterPro" id="IPR003657">
    <property type="entry name" value="WRKY_dom"/>
</dbReference>
<dbReference type="OrthoDB" id="1226489at2759"/>
<sequence length="476" mass="53302">MLRKYSAMDSTTSIYDKEQVLLVSTKKATLTTTMNTNSRDSSLNYKKNDQEDKLNSTKAQIDEAKQENERLKSMLSKTIKDYQSLQMHFQGISQNSKDIIATSIEQEQVELVSLSLGRSSREFKQDEKEYDQNECKDIKKQSKLFDGLELGLNYRCSPDFTEVTKHYDDSPENSFEESKKEHIISEPCIQNYPSSKMSRICGDEDEDFLQQNPQKKARVSIRAVCDTTTMHDGCQWRKYGQKIAKGNPCPRAYYRCTVSPSCPVRKQVQRCFEDMSILITTYEGTHNHPLSFSATAMASTTSAAASMLSCTSSSTSQQGIINANTNNNVHVFNFTTSNTNLLATHAPNTFYVPRTSISTSQTHPTITLDFTTVPTTTSSSTNTFSSQRYSSTSLNFSTLPSTLPSSSFINSYTPLCNNFKSQTGAASYLGRPCFSQPFTSNNTQNMTVEESGGARNSINWIQKNTKVSHLGFDPVT</sequence>
<evidence type="ECO:0000256" key="3">
    <source>
        <dbReference type="ARBA" id="ARBA00023054"/>
    </source>
</evidence>
<dbReference type="Proteomes" id="UP000790787">
    <property type="component" value="Chromosome 24"/>
</dbReference>
<keyword evidence="2" id="KW-0805">Transcription regulation</keyword>
<evidence type="ECO:0000256" key="6">
    <source>
        <dbReference type="ARBA" id="ARBA00023242"/>
    </source>
</evidence>
<dbReference type="Pfam" id="PF03106">
    <property type="entry name" value="WRKY"/>
    <property type="match status" value="1"/>
</dbReference>
<dbReference type="RefSeq" id="XP_016497218.1">
    <property type="nucleotide sequence ID" value="XM_016641732.1"/>
</dbReference>
<evidence type="ECO:0000256" key="2">
    <source>
        <dbReference type="ARBA" id="ARBA00023015"/>
    </source>
</evidence>
<evidence type="ECO:0000256" key="7">
    <source>
        <dbReference type="ARBA" id="ARBA00061007"/>
    </source>
</evidence>
<evidence type="ECO:0000256" key="4">
    <source>
        <dbReference type="ARBA" id="ARBA00023125"/>
    </source>
</evidence>
<keyword evidence="8" id="KW-1185">Reference proteome</keyword>
<proteinExistence type="inferred from homology"/>
<dbReference type="GO" id="GO:0005634">
    <property type="term" value="C:nucleus"/>
    <property type="evidence" value="ECO:0007669"/>
    <property type="project" value="UniProtKB-SubCell"/>
</dbReference>
<dbReference type="InterPro" id="IPR036576">
    <property type="entry name" value="WRKY_dom_sf"/>
</dbReference>
<dbReference type="Gene3D" id="2.20.25.80">
    <property type="entry name" value="WRKY domain"/>
    <property type="match status" value="1"/>
</dbReference>
<dbReference type="PANTHER" id="PTHR31429">
    <property type="entry name" value="WRKY TRANSCRIPTION FACTOR 36-RELATED"/>
    <property type="match status" value="1"/>
</dbReference>
<comment type="subcellular location">
    <subcellularLocation>
        <location evidence="1">Nucleus</location>
    </subcellularLocation>
</comment>
<dbReference type="GeneID" id="107816058"/>